<organism evidence="1 2">
    <name type="scientific">Rhodoferax lithotrophicus</name>
    <dbReference type="NCBI Taxonomy" id="2798804"/>
    <lineage>
        <taxon>Bacteria</taxon>
        <taxon>Pseudomonadati</taxon>
        <taxon>Pseudomonadota</taxon>
        <taxon>Betaproteobacteria</taxon>
        <taxon>Burkholderiales</taxon>
        <taxon>Comamonadaceae</taxon>
        <taxon>Rhodoferax</taxon>
    </lineage>
</organism>
<dbReference type="RefSeq" id="WP_223907404.1">
    <property type="nucleotide sequence ID" value="NZ_AP024238.1"/>
</dbReference>
<dbReference type="EMBL" id="AP024238">
    <property type="protein sequence ID" value="BCO25554.1"/>
    <property type="molecule type" value="Genomic_DNA"/>
</dbReference>
<evidence type="ECO:0000313" key="1">
    <source>
        <dbReference type="EMBL" id="BCO25554.1"/>
    </source>
</evidence>
<protein>
    <recommendedName>
        <fullName evidence="3">Nif11 domain-containing protein</fullName>
    </recommendedName>
</protein>
<keyword evidence="2" id="KW-1185">Reference proteome</keyword>
<dbReference type="Proteomes" id="UP000824366">
    <property type="component" value="Chromosome"/>
</dbReference>
<reference evidence="1 2" key="1">
    <citation type="journal article" date="2021" name="Microbiol. Spectr.">
        <title>A Single Bacterium Capable of Oxidation and Reduction of Iron at Circumneutral pH.</title>
        <authorList>
            <person name="Kato S."/>
            <person name="Ohkuma M."/>
        </authorList>
    </citation>
    <scope>NUCLEOTIDE SEQUENCE [LARGE SCALE GENOMIC DNA]</scope>
    <source>
        <strain evidence="1 2">MIZ03</strain>
    </source>
</reference>
<evidence type="ECO:0008006" key="3">
    <source>
        <dbReference type="Google" id="ProtNLM"/>
    </source>
</evidence>
<gene>
    <name evidence="1" type="ORF">MIZ03_0415</name>
</gene>
<accession>A0ABN6D0X3</accession>
<proteinExistence type="predicted"/>
<sequence>MSLSDQTLRMLQQLMAQDKALLARVQASDDATQIATLIAEAAEKNDLAVNTAELAAHFAEASRISADQALSDSQLDAVAGGGIRRDDMILISIFTFGVGCAVISIKQAAGAPGGFGDQKFC</sequence>
<name>A0ABN6D0X3_9BURK</name>
<evidence type="ECO:0000313" key="2">
    <source>
        <dbReference type="Proteomes" id="UP000824366"/>
    </source>
</evidence>